<dbReference type="InterPro" id="IPR003136">
    <property type="entry name" value="Cytidylate_kin"/>
</dbReference>
<dbReference type="AlphaFoldDB" id="A0A0M0KKH4"/>
<comment type="catalytic activity">
    <reaction evidence="7 9">
        <text>dCMP + ATP = dCDP + ADP</text>
        <dbReference type="Rhea" id="RHEA:25094"/>
        <dbReference type="ChEBI" id="CHEBI:30616"/>
        <dbReference type="ChEBI" id="CHEBI:57566"/>
        <dbReference type="ChEBI" id="CHEBI:58593"/>
        <dbReference type="ChEBI" id="CHEBI:456216"/>
        <dbReference type="EC" id="2.7.4.25"/>
    </reaction>
</comment>
<evidence type="ECO:0000256" key="3">
    <source>
        <dbReference type="ARBA" id="ARBA00022679"/>
    </source>
</evidence>
<dbReference type="GO" id="GO:0006220">
    <property type="term" value="P:pyrimidine nucleotide metabolic process"/>
    <property type="evidence" value="ECO:0007669"/>
    <property type="project" value="UniProtKB-UniRule"/>
</dbReference>
<name>A0A0M0KKH4_ALKHA</name>
<dbReference type="RefSeq" id="WP_053431367.1">
    <property type="nucleotide sequence ID" value="NZ_JARMVM010000161.1"/>
</dbReference>
<evidence type="ECO:0000256" key="4">
    <source>
        <dbReference type="ARBA" id="ARBA00022741"/>
    </source>
</evidence>
<dbReference type="InterPro" id="IPR011994">
    <property type="entry name" value="Cytidylate_kinase_dom"/>
</dbReference>
<keyword evidence="4 9" id="KW-0547">Nucleotide-binding</keyword>
<feature type="domain" description="Cytidylate kinase" evidence="10">
    <location>
        <begin position="6"/>
        <end position="219"/>
    </location>
</feature>
<gene>
    <name evidence="9" type="primary">cmk</name>
    <name evidence="11" type="ORF">AMD02_11315</name>
</gene>
<keyword evidence="3 9" id="KW-0808">Transferase</keyword>
<evidence type="ECO:0000313" key="11">
    <source>
        <dbReference type="EMBL" id="KOO39366.1"/>
    </source>
</evidence>
<evidence type="ECO:0000256" key="1">
    <source>
        <dbReference type="ARBA" id="ARBA00009427"/>
    </source>
</evidence>
<keyword evidence="5 9" id="KW-0418">Kinase</keyword>
<evidence type="ECO:0000256" key="7">
    <source>
        <dbReference type="ARBA" id="ARBA00047615"/>
    </source>
</evidence>
<comment type="subcellular location">
    <subcellularLocation>
        <location evidence="9">Cytoplasm</location>
    </subcellularLocation>
</comment>
<dbReference type="Gene3D" id="3.40.50.300">
    <property type="entry name" value="P-loop containing nucleotide triphosphate hydrolases"/>
    <property type="match status" value="1"/>
</dbReference>
<keyword evidence="6 9" id="KW-0067">ATP-binding</keyword>
<comment type="catalytic activity">
    <reaction evidence="8 9">
        <text>CMP + ATP = CDP + ADP</text>
        <dbReference type="Rhea" id="RHEA:11600"/>
        <dbReference type="ChEBI" id="CHEBI:30616"/>
        <dbReference type="ChEBI" id="CHEBI:58069"/>
        <dbReference type="ChEBI" id="CHEBI:60377"/>
        <dbReference type="ChEBI" id="CHEBI:456216"/>
        <dbReference type="EC" id="2.7.4.25"/>
    </reaction>
</comment>
<organism evidence="11">
    <name type="scientific">Halalkalibacterium halodurans</name>
    <name type="common">Bacillus halodurans</name>
    <dbReference type="NCBI Taxonomy" id="86665"/>
    <lineage>
        <taxon>Bacteria</taxon>
        <taxon>Bacillati</taxon>
        <taxon>Bacillota</taxon>
        <taxon>Bacilli</taxon>
        <taxon>Bacillales</taxon>
        <taxon>Bacillaceae</taxon>
        <taxon>Halalkalibacterium (ex Joshi et al. 2022)</taxon>
    </lineage>
</organism>
<dbReference type="HAMAP" id="MF_00238">
    <property type="entry name" value="Cytidyl_kinase_type1"/>
    <property type="match status" value="1"/>
</dbReference>
<comment type="similarity">
    <text evidence="1 9">Belongs to the cytidylate kinase family. Type 1 subfamily.</text>
</comment>
<comment type="caution">
    <text evidence="11">The sequence shown here is derived from an EMBL/GenBank/DDBJ whole genome shotgun (WGS) entry which is preliminary data.</text>
</comment>
<dbReference type="GO" id="GO:0036430">
    <property type="term" value="F:CMP kinase activity"/>
    <property type="evidence" value="ECO:0007669"/>
    <property type="project" value="RHEA"/>
</dbReference>
<dbReference type="PANTHER" id="PTHR21299:SF2">
    <property type="entry name" value="CYTIDYLATE KINASE"/>
    <property type="match status" value="1"/>
</dbReference>
<feature type="binding site" evidence="9">
    <location>
        <begin position="10"/>
        <end position="18"/>
    </location>
    <ligand>
        <name>ATP</name>
        <dbReference type="ChEBI" id="CHEBI:30616"/>
    </ligand>
</feature>
<evidence type="ECO:0000256" key="2">
    <source>
        <dbReference type="ARBA" id="ARBA00022490"/>
    </source>
</evidence>
<dbReference type="EMBL" id="LILD01000001">
    <property type="protein sequence ID" value="KOO39366.1"/>
    <property type="molecule type" value="Genomic_DNA"/>
</dbReference>
<dbReference type="PANTHER" id="PTHR21299">
    <property type="entry name" value="CYTIDYLATE KINASE/PANTOATE-BETA-ALANINE LIGASE"/>
    <property type="match status" value="1"/>
</dbReference>
<reference evidence="11" key="1">
    <citation type="submission" date="2015-08" db="EMBL/GenBank/DDBJ databases">
        <title>Complete DNA Sequence of Pseudomonas syringae pv. actinidiae, the Causal Agent of Kiwifruit Canker Disease.</title>
        <authorList>
            <person name="Rikkerink E.H.A."/>
            <person name="Fineran P.C."/>
        </authorList>
    </citation>
    <scope>NUCLEOTIDE SEQUENCE</scope>
    <source>
        <strain evidence="11">DSM 13666</strain>
    </source>
</reference>
<dbReference type="PATRIC" id="fig|136160.3.peg.2672"/>
<evidence type="ECO:0000256" key="6">
    <source>
        <dbReference type="ARBA" id="ARBA00022840"/>
    </source>
</evidence>
<accession>A0A0M0KKH4</accession>
<dbReference type="EC" id="2.7.4.25" evidence="9"/>
<evidence type="ECO:0000256" key="5">
    <source>
        <dbReference type="ARBA" id="ARBA00022777"/>
    </source>
</evidence>
<protein>
    <recommendedName>
        <fullName evidence="9">Cytidylate kinase</fullName>
        <shortName evidence="9">CK</shortName>
        <ecNumber evidence="9">2.7.4.25</ecNumber>
    </recommendedName>
    <alternativeName>
        <fullName evidence="9">Cytidine monophosphate kinase</fullName>
        <shortName evidence="9">CMP kinase</shortName>
    </alternativeName>
</protein>
<evidence type="ECO:0000256" key="9">
    <source>
        <dbReference type="HAMAP-Rule" id="MF_00238"/>
    </source>
</evidence>
<dbReference type="Pfam" id="PF02224">
    <property type="entry name" value="Cytidylate_kin"/>
    <property type="match status" value="1"/>
</dbReference>
<evidence type="ECO:0000259" key="10">
    <source>
        <dbReference type="Pfam" id="PF02224"/>
    </source>
</evidence>
<keyword evidence="2 9" id="KW-0963">Cytoplasm</keyword>
<dbReference type="NCBIfam" id="TIGR00017">
    <property type="entry name" value="cmk"/>
    <property type="match status" value="1"/>
</dbReference>
<dbReference type="InterPro" id="IPR027417">
    <property type="entry name" value="P-loop_NTPase"/>
</dbReference>
<dbReference type="GO" id="GO:0005829">
    <property type="term" value="C:cytosol"/>
    <property type="evidence" value="ECO:0007669"/>
    <property type="project" value="TreeGrafter"/>
</dbReference>
<dbReference type="SUPFAM" id="SSF52540">
    <property type="entry name" value="P-loop containing nucleoside triphosphate hydrolases"/>
    <property type="match status" value="1"/>
</dbReference>
<dbReference type="GO" id="GO:0005524">
    <property type="term" value="F:ATP binding"/>
    <property type="evidence" value="ECO:0007669"/>
    <property type="project" value="UniProtKB-UniRule"/>
</dbReference>
<sequence>MKKMNIAIDGPAGAGKSTVAKQVAQALSFLYIDTGAMYRALTYAAIEHHVSPDDEASLKSLLDSIEIKLVDEQSKTRVYVNNTDVTDQVRTEEVTKTVSLVSSHGQVRKEMVRQQRLLAEGTNCVLDGRDIGTYVLPNAELKFFLTATVEERARRRYEENIKKGFKQSLEQLIKDIASRDEFDSNRSFAPLRKAEDAIEIDTTSLSISEVTQTIIGYVKERV</sequence>
<evidence type="ECO:0000256" key="8">
    <source>
        <dbReference type="ARBA" id="ARBA00048478"/>
    </source>
</evidence>
<dbReference type="GO" id="GO:0015949">
    <property type="term" value="P:nucleobase-containing small molecule interconversion"/>
    <property type="evidence" value="ECO:0007669"/>
    <property type="project" value="TreeGrafter"/>
</dbReference>
<dbReference type="CDD" id="cd02020">
    <property type="entry name" value="CMPK"/>
    <property type="match status" value="1"/>
</dbReference>
<proteinExistence type="inferred from homology"/>
<dbReference type="GO" id="GO:0036431">
    <property type="term" value="F:dCMP kinase activity"/>
    <property type="evidence" value="ECO:0007669"/>
    <property type="project" value="InterPro"/>
</dbReference>